<name>A0AAV7UD27_PLEWA</name>
<feature type="region of interest" description="Disordered" evidence="1">
    <location>
        <begin position="1"/>
        <end position="20"/>
    </location>
</feature>
<keyword evidence="3" id="KW-1185">Reference proteome</keyword>
<evidence type="ECO:0000313" key="2">
    <source>
        <dbReference type="EMBL" id="KAJ1186299.1"/>
    </source>
</evidence>
<reference evidence="2" key="1">
    <citation type="journal article" date="2022" name="bioRxiv">
        <title>Sequencing and chromosome-scale assembly of the giantPleurodeles waltlgenome.</title>
        <authorList>
            <person name="Brown T."/>
            <person name="Elewa A."/>
            <person name="Iarovenko S."/>
            <person name="Subramanian E."/>
            <person name="Araus A.J."/>
            <person name="Petzold A."/>
            <person name="Susuki M."/>
            <person name="Suzuki K.-i.T."/>
            <person name="Hayashi T."/>
            <person name="Toyoda A."/>
            <person name="Oliveira C."/>
            <person name="Osipova E."/>
            <person name="Leigh N.D."/>
            <person name="Simon A."/>
            <person name="Yun M.H."/>
        </authorList>
    </citation>
    <scope>NUCLEOTIDE SEQUENCE</scope>
    <source>
        <strain evidence="2">20211129_DDA</strain>
        <tissue evidence="2">Liver</tissue>
    </source>
</reference>
<feature type="region of interest" description="Disordered" evidence="1">
    <location>
        <begin position="28"/>
        <end position="53"/>
    </location>
</feature>
<feature type="compositionally biased region" description="Pro residues" evidence="1">
    <location>
        <begin position="1"/>
        <end position="10"/>
    </location>
</feature>
<protein>
    <submittedName>
        <fullName evidence="2">Uncharacterized protein</fullName>
    </submittedName>
</protein>
<accession>A0AAV7UD27</accession>
<feature type="region of interest" description="Disordered" evidence="1">
    <location>
        <begin position="70"/>
        <end position="132"/>
    </location>
</feature>
<comment type="caution">
    <text evidence="2">The sequence shown here is derived from an EMBL/GenBank/DDBJ whole genome shotgun (WGS) entry which is preliminary data.</text>
</comment>
<proteinExistence type="predicted"/>
<evidence type="ECO:0000313" key="3">
    <source>
        <dbReference type="Proteomes" id="UP001066276"/>
    </source>
</evidence>
<feature type="compositionally biased region" description="Low complexity" evidence="1">
    <location>
        <begin position="43"/>
        <end position="53"/>
    </location>
</feature>
<evidence type="ECO:0000256" key="1">
    <source>
        <dbReference type="SAM" id="MobiDB-lite"/>
    </source>
</evidence>
<dbReference type="AlphaFoldDB" id="A0AAV7UD27"/>
<sequence length="132" mass="14000">MRSAPRPPGPLAGLDPGVHKRGCACLPWEPRPGLPEETEGRVAASATRAGSGAAACPCNLNVLGWQNELERGRGGTGRAEALRKATPTVISTDPGAPTRKQQRGTQGVKGKKKKKENEERKTQINKIDGNDQ</sequence>
<dbReference type="EMBL" id="JANPWB010000005">
    <property type="protein sequence ID" value="KAJ1186299.1"/>
    <property type="molecule type" value="Genomic_DNA"/>
</dbReference>
<organism evidence="2 3">
    <name type="scientific">Pleurodeles waltl</name>
    <name type="common">Iberian ribbed newt</name>
    <dbReference type="NCBI Taxonomy" id="8319"/>
    <lineage>
        <taxon>Eukaryota</taxon>
        <taxon>Metazoa</taxon>
        <taxon>Chordata</taxon>
        <taxon>Craniata</taxon>
        <taxon>Vertebrata</taxon>
        <taxon>Euteleostomi</taxon>
        <taxon>Amphibia</taxon>
        <taxon>Batrachia</taxon>
        <taxon>Caudata</taxon>
        <taxon>Salamandroidea</taxon>
        <taxon>Salamandridae</taxon>
        <taxon>Pleurodelinae</taxon>
        <taxon>Pleurodeles</taxon>
    </lineage>
</organism>
<dbReference type="Proteomes" id="UP001066276">
    <property type="component" value="Chromosome 3_1"/>
</dbReference>
<gene>
    <name evidence="2" type="ORF">NDU88_003082</name>
</gene>